<accession>A0A1X2IW63</accession>
<dbReference type="InterPro" id="IPR051037">
    <property type="entry name" value="RNAPII_TF_IWS1"/>
</dbReference>
<feature type="domain" description="TFIIS N-terminal" evidence="5">
    <location>
        <begin position="228"/>
        <end position="305"/>
    </location>
</feature>
<evidence type="ECO:0000256" key="4">
    <source>
        <dbReference type="SAM" id="MobiDB-lite"/>
    </source>
</evidence>
<dbReference type="PROSITE" id="PS51319">
    <property type="entry name" value="TFIIS_N"/>
    <property type="match status" value="1"/>
</dbReference>
<dbReference type="PANTHER" id="PTHR46010">
    <property type="entry name" value="PROTEIN IWS1 HOMOLOG"/>
    <property type="match status" value="1"/>
</dbReference>
<evidence type="ECO:0000313" key="7">
    <source>
        <dbReference type="Proteomes" id="UP000193560"/>
    </source>
</evidence>
<organism evidence="6 7">
    <name type="scientific">Absidia repens</name>
    <dbReference type="NCBI Taxonomy" id="90262"/>
    <lineage>
        <taxon>Eukaryota</taxon>
        <taxon>Fungi</taxon>
        <taxon>Fungi incertae sedis</taxon>
        <taxon>Mucoromycota</taxon>
        <taxon>Mucoromycotina</taxon>
        <taxon>Mucoromycetes</taxon>
        <taxon>Mucorales</taxon>
        <taxon>Cunninghamellaceae</taxon>
        <taxon>Absidia</taxon>
    </lineage>
</organism>
<dbReference type="InterPro" id="IPR035441">
    <property type="entry name" value="TFIIS/LEDGF_dom_sf"/>
</dbReference>
<dbReference type="Pfam" id="PF08711">
    <property type="entry name" value="Med26"/>
    <property type="match status" value="1"/>
</dbReference>
<dbReference type="STRING" id="90262.A0A1X2IW63"/>
<evidence type="ECO:0000256" key="2">
    <source>
        <dbReference type="ARBA" id="ARBA00037992"/>
    </source>
</evidence>
<feature type="compositionally biased region" description="Polar residues" evidence="4">
    <location>
        <begin position="82"/>
        <end position="91"/>
    </location>
</feature>
<evidence type="ECO:0000256" key="3">
    <source>
        <dbReference type="PROSITE-ProRule" id="PRU00649"/>
    </source>
</evidence>
<comment type="similarity">
    <text evidence="2">Belongs to the IWS1 family.</text>
</comment>
<gene>
    <name evidence="6" type="ORF">BCR42DRAFT_387871</name>
</gene>
<comment type="caution">
    <text evidence="6">The sequence shown here is derived from an EMBL/GenBank/DDBJ whole genome shotgun (WGS) entry which is preliminary data.</text>
</comment>
<evidence type="ECO:0000259" key="5">
    <source>
        <dbReference type="PROSITE" id="PS51319"/>
    </source>
</evidence>
<feature type="compositionally biased region" description="Basic residues" evidence="4">
    <location>
        <begin position="364"/>
        <end position="377"/>
    </location>
</feature>
<dbReference type="EMBL" id="MCGE01000003">
    <property type="protein sequence ID" value="ORZ23287.1"/>
    <property type="molecule type" value="Genomic_DNA"/>
</dbReference>
<feature type="compositionally biased region" description="Basic and acidic residues" evidence="4">
    <location>
        <begin position="28"/>
        <end position="42"/>
    </location>
</feature>
<reference evidence="6 7" key="1">
    <citation type="submission" date="2016-07" db="EMBL/GenBank/DDBJ databases">
        <title>Pervasive Adenine N6-methylation of Active Genes in Fungi.</title>
        <authorList>
            <consortium name="DOE Joint Genome Institute"/>
            <person name="Mondo S.J."/>
            <person name="Dannebaum R.O."/>
            <person name="Kuo R.C."/>
            <person name="Labutti K."/>
            <person name="Haridas S."/>
            <person name="Kuo A."/>
            <person name="Salamov A."/>
            <person name="Ahrendt S.R."/>
            <person name="Lipzen A."/>
            <person name="Sullivan W."/>
            <person name="Andreopoulos W.B."/>
            <person name="Clum A."/>
            <person name="Lindquist E."/>
            <person name="Daum C."/>
            <person name="Ramamoorthy G.K."/>
            <person name="Gryganskyi A."/>
            <person name="Culley D."/>
            <person name="Magnuson J.K."/>
            <person name="James T.Y."/>
            <person name="O'Malley M.A."/>
            <person name="Stajich J.E."/>
            <person name="Spatafora J.W."/>
            <person name="Visel A."/>
            <person name="Grigoriev I.V."/>
        </authorList>
    </citation>
    <scope>NUCLEOTIDE SEQUENCE [LARGE SCALE GENOMIC DNA]</scope>
    <source>
        <strain evidence="6 7">NRRL 1336</strain>
    </source>
</reference>
<name>A0A1X2IW63_9FUNG</name>
<dbReference type="GO" id="GO:0005634">
    <property type="term" value="C:nucleus"/>
    <property type="evidence" value="ECO:0007669"/>
    <property type="project" value="UniProtKB-SubCell"/>
</dbReference>
<comment type="subcellular location">
    <subcellularLocation>
        <location evidence="3">Nucleus</location>
    </subcellularLocation>
</comment>
<dbReference type="GO" id="GO:0016973">
    <property type="term" value="P:poly(A)+ mRNA export from nucleus"/>
    <property type="evidence" value="ECO:0007669"/>
    <property type="project" value="TreeGrafter"/>
</dbReference>
<dbReference type="AlphaFoldDB" id="A0A1X2IW63"/>
<feature type="compositionally biased region" description="Polar residues" evidence="4">
    <location>
        <begin position="61"/>
        <end position="70"/>
    </location>
</feature>
<keyword evidence="7" id="KW-1185">Reference proteome</keyword>
<feature type="region of interest" description="Disordered" evidence="4">
    <location>
        <begin position="1"/>
        <end position="135"/>
    </location>
</feature>
<proteinExistence type="inferred from homology"/>
<feature type="compositionally biased region" description="Low complexity" evidence="4">
    <location>
        <begin position="43"/>
        <end position="54"/>
    </location>
</feature>
<evidence type="ECO:0000313" key="6">
    <source>
        <dbReference type="EMBL" id="ORZ23287.1"/>
    </source>
</evidence>
<dbReference type="Proteomes" id="UP000193560">
    <property type="component" value="Unassembled WGS sequence"/>
</dbReference>
<dbReference type="InterPro" id="IPR017923">
    <property type="entry name" value="TFIIS_N"/>
</dbReference>
<protein>
    <recommendedName>
        <fullName evidence="5">TFIIS N-terminal domain-containing protein</fullName>
    </recommendedName>
</protein>
<dbReference type="SUPFAM" id="SSF47676">
    <property type="entry name" value="Conserved domain common to transcription factors TFIIS, elongin A, CRSP70"/>
    <property type="match status" value="1"/>
</dbReference>
<dbReference type="PANTHER" id="PTHR46010:SF1">
    <property type="entry name" value="PROTEIN IWS1 HOMOLOG"/>
    <property type="match status" value="1"/>
</dbReference>
<evidence type="ECO:0000256" key="1">
    <source>
        <dbReference type="ARBA" id="ARBA00037349"/>
    </source>
</evidence>
<dbReference type="OrthoDB" id="21124at2759"/>
<keyword evidence="3" id="KW-0539">Nucleus</keyword>
<comment type="function">
    <text evidence="1">Transcription factor involved in RNA polymerase II transcription regulation. May function in both SPT15/TBP post-recruitment and recruitment steps of transcription.</text>
</comment>
<dbReference type="Gene3D" id="1.20.930.10">
    <property type="entry name" value="Conserved domain common to transcription factors TFIIS, elongin A, CRSP70"/>
    <property type="match status" value="1"/>
</dbReference>
<feature type="compositionally biased region" description="Basic and acidic residues" evidence="4">
    <location>
        <begin position="109"/>
        <end position="122"/>
    </location>
</feature>
<sequence length="390" mass="44681">MSSDIEPPILPNEQDLFGASESEMSDLDGDHGSDDEFNKNNDDSSSSHPQYPSSDQREQYDQTTTGTNEPATVDGEEGAVTSELSSVSVQRLPSFKRRDRSKEEDEQLEQVRQELRQKRQNDEYDDQPDIPVDPQQAIRDEVADVFDKALKSGVKKRRKRLDGDDLKDSKDEELSNLCERMKVAAETDVIANEQQKPAIAKLKMLDEVLIILNNSSLYDSILDNQLLDAIRVWLEPLPDRALPSMEIQNEMLDILDKLPAAAEHLRESGIGKIVFFYKKSTRVESVVQRKADHLVAKWTRLVLRRSESYRERAHQLQEYNKEDIPEDAAKDIDETRTHVSIPLPVAPDYDIVPTSTVRIDKIRSSKNHPFKRLKTRMRSLGQTQRKKKDE</sequence>
<feature type="region of interest" description="Disordered" evidence="4">
    <location>
        <begin position="364"/>
        <end position="390"/>
    </location>
</feature>